<feature type="signal peptide" evidence="1">
    <location>
        <begin position="1"/>
        <end position="19"/>
    </location>
</feature>
<dbReference type="GO" id="GO:0005615">
    <property type="term" value="C:extracellular space"/>
    <property type="evidence" value="ECO:0007669"/>
    <property type="project" value="TreeGrafter"/>
</dbReference>
<evidence type="ECO:0000256" key="1">
    <source>
        <dbReference type="SAM" id="SignalP"/>
    </source>
</evidence>
<sequence length="252" mass="28924">MFGTKSVFSLFMILSVCYGAVDIKKYLKVCDRNAIDANDCMAEAVRQGIAKMINGIEELGVPPIDPYLQKEFRMEYKNNQIAVKLTLKNIYVEGLREAIVHDARLRADDDKFHLEVDLSGPRVSVRADYYGEGQFNSLKIVAYGQVNTTMSDLVYTWKLDGVPEKNGTETYVRIKDFYMRPDVGSIVTHFKNDNPESRELTDLGTRFANENWRTLYKEFLPYAQANWNRIGVRVANKLFLKVPYDQLFPTSS</sequence>
<dbReference type="Gene3D" id="3.15.10.30">
    <property type="entry name" value="Haemolymph juvenile hormone binding protein"/>
    <property type="match status" value="1"/>
</dbReference>
<feature type="chain" id="PRO_5005458366" evidence="1">
    <location>
        <begin position="20"/>
        <end position="252"/>
    </location>
</feature>
<dbReference type="InterPro" id="IPR038606">
    <property type="entry name" value="To_sf"/>
</dbReference>
<organism evidence="2">
    <name type="scientific">Spodoptera exigua</name>
    <name type="common">Beet armyworm</name>
    <name type="synonym">Noctua fulgens</name>
    <dbReference type="NCBI Taxonomy" id="7107"/>
    <lineage>
        <taxon>Eukaryota</taxon>
        <taxon>Metazoa</taxon>
        <taxon>Ecdysozoa</taxon>
        <taxon>Arthropoda</taxon>
        <taxon>Hexapoda</taxon>
        <taxon>Insecta</taxon>
        <taxon>Pterygota</taxon>
        <taxon>Neoptera</taxon>
        <taxon>Endopterygota</taxon>
        <taxon>Lepidoptera</taxon>
        <taxon>Glossata</taxon>
        <taxon>Ditrysia</taxon>
        <taxon>Noctuoidea</taxon>
        <taxon>Noctuidae</taxon>
        <taxon>Amphipyrinae</taxon>
        <taxon>Spodoptera</taxon>
    </lineage>
</organism>
<protein>
    <submittedName>
        <fullName evidence="2">Odorant binding protein 23</fullName>
    </submittedName>
</protein>
<dbReference type="AlphaFoldDB" id="A0A0K1DCY5"/>
<dbReference type="EMBL" id="KP729042">
    <property type="protein sequence ID" value="AKT26500.1"/>
    <property type="molecule type" value="mRNA"/>
</dbReference>
<dbReference type="Pfam" id="PF06585">
    <property type="entry name" value="JHBP"/>
    <property type="match status" value="1"/>
</dbReference>
<reference evidence="2" key="1">
    <citation type="submission" date="2015-01" db="EMBL/GenBank/DDBJ databases">
        <title>Putative odorant binding protein genes from Spodoptera exigua.</title>
        <authorList>
            <person name="Liu N.-Y."/>
            <person name="Dong S.-L."/>
        </authorList>
    </citation>
    <scope>NUCLEOTIDE SEQUENCE</scope>
</reference>
<accession>A0A0K1DCY5</accession>
<evidence type="ECO:0000313" key="2">
    <source>
        <dbReference type="EMBL" id="AKT26500.1"/>
    </source>
</evidence>
<proteinExistence type="evidence at transcript level"/>
<name>A0A0K1DCY5_SPOEX</name>
<dbReference type="SMART" id="SM00700">
    <property type="entry name" value="JHBP"/>
    <property type="match status" value="1"/>
</dbReference>
<gene>
    <name evidence="2" type="primary">OBP23</name>
</gene>
<dbReference type="InterPro" id="IPR010562">
    <property type="entry name" value="Haemolymph_juvenile_hormone-bd"/>
</dbReference>
<keyword evidence="1" id="KW-0732">Signal</keyword>
<dbReference type="PANTHER" id="PTHR11008">
    <property type="entry name" value="PROTEIN TAKEOUT-LIKE PROTEIN"/>
    <property type="match status" value="1"/>
</dbReference>
<dbReference type="PANTHER" id="PTHR11008:SF18">
    <property type="entry name" value="BCDNA.GH05536-RELATED"/>
    <property type="match status" value="1"/>
</dbReference>